<reference evidence="7" key="1">
    <citation type="submission" date="2015-07" db="EMBL/GenBank/DDBJ databases">
        <authorList>
            <consortium name="Consortium for Microbial Forensics and Genomics (microFORGE)"/>
            <person name="Knight B.M."/>
            <person name="Roberts D.P."/>
            <person name="Lin D."/>
            <person name="Hari K."/>
            <person name="Fletcher J."/>
            <person name="Melcher U."/>
            <person name="Blagden T."/>
            <person name="Winegar R.A."/>
        </authorList>
    </citation>
    <scope>NUCLEOTIDE SEQUENCE [LARGE SCALE GENOMIC DNA]</scope>
    <source>
        <strain evidence="7">NRRL B-1447</strain>
    </source>
</reference>
<dbReference type="EC" id="2.5.1.54" evidence="4"/>
<evidence type="ECO:0000256" key="4">
    <source>
        <dbReference type="RuleBase" id="RU363071"/>
    </source>
</evidence>
<feature type="compositionally biased region" description="Basic and acidic residues" evidence="5">
    <location>
        <begin position="136"/>
        <end position="147"/>
    </location>
</feature>
<protein>
    <recommendedName>
        <fullName evidence="4">Phospho-2-dehydro-3-deoxyheptonate aldolase</fullName>
        <ecNumber evidence="4">2.5.1.54</ecNumber>
    </recommendedName>
</protein>
<feature type="binding site" evidence="3">
    <location>
        <position position="318"/>
    </location>
    <ligand>
        <name>Mn(2+)</name>
        <dbReference type="ChEBI" id="CHEBI:29035"/>
    </ligand>
</feature>
<feature type="binding site" evidence="3">
    <location>
        <position position="125"/>
    </location>
    <ligand>
        <name>phosphoenolpyruvate</name>
        <dbReference type="ChEBI" id="CHEBI:58702"/>
    </ligand>
</feature>
<gene>
    <name evidence="6" type="ORF">ADK75_12525</name>
</gene>
<comment type="caution">
    <text evidence="6">The sequence shown here is derived from an EMBL/GenBank/DDBJ whole genome shotgun (WGS) entry which is preliminary data.</text>
</comment>
<keyword evidence="3" id="KW-0464">Manganese</keyword>
<dbReference type="PANTHER" id="PTHR21337">
    <property type="entry name" value="PHOSPHO-2-DEHYDRO-3-DEOXYHEPTONATE ALDOLASE 1, 2"/>
    <property type="match status" value="1"/>
</dbReference>
<dbReference type="UniPathway" id="UPA00053">
    <property type="reaction ID" value="UER00084"/>
</dbReference>
<dbReference type="AlphaFoldDB" id="A0A0L8MX99"/>
<dbReference type="PANTHER" id="PTHR21337:SF0">
    <property type="entry name" value="PHOSPHO-2-DEHYDRO-3-DEOXYHEPTONATE ALDOLASE"/>
    <property type="match status" value="1"/>
</dbReference>
<comment type="similarity">
    <text evidence="1 4">Belongs to the class-II DAHP synthase family.</text>
</comment>
<dbReference type="PATRIC" id="fig|1961.12.peg.2898"/>
<keyword evidence="3" id="KW-0104">Cadmium</keyword>
<dbReference type="SUPFAM" id="SSF51569">
    <property type="entry name" value="Aldolase"/>
    <property type="match status" value="1"/>
</dbReference>
<feature type="compositionally biased region" description="Basic and acidic residues" evidence="5">
    <location>
        <begin position="155"/>
        <end position="166"/>
    </location>
</feature>
<feature type="region of interest" description="Disordered" evidence="5">
    <location>
        <begin position="129"/>
        <end position="166"/>
    </location>
</feature>
<keyword evidence="4" id="KW-0028">Amino-acid biosynthesis</keyword>
<name>A0A0L8MX99_STRVG</name>
<keyword evidence="2 4" id="KW-0808">Transferase</keyword>
<sequence length="405" mass="43628">MPHGISLIDKPGWYAGEPYPADALEHIAALPAAQQPDWAEHPELGPVVGELRTAPGLVGPRDISRFGLLIAEAAQGNVGILQAGDCAEDPADSTPEAVGAKVRMLDVLASALSEITGRPTVRVGRMAGQYAKPRSRPTERHGDRELPVFRGHMVNRPEPDAAARAHDPRRLVDCYRAAHAVFESLRTDTGWDFRNTWTSHEALVLDYELPLIRGDGPGRAFLTSTHWPWIGERTRSAGGAHVRLLSAVDNPVACKVGPTTTPAELLELCGLLDPERRPGRLTLIARQGAGRVRQNLPALVGAVRRAGHPVVWMCDPMHGNTVTAPDGRKTRLVEEMVQEVEGFLDAVASGRGNAGGLHLEATPDRVLECVPDAEGMSGLAGRSRPLCDPRLNVEQALDVVSAWRA</sequence>
<dbReference type="Proteomes" id="UP000037084">
    <property type="component" value="Unassembled WGS sequence"/>
</dbReference>
<comment type="cofactor">
    <cofactor evidence="3">
        <name>Mn(2+)</name>
        <dbReference type="ChEBI" id="CHEBI:29035"/>
    </cofactor>
    <cofactor evidence="3">
        <name>Co(2+)</name>
        <dbReference type="ChEBI" id="CHEBI:48828"/>
    </cofactor>
    <cofactor evidence="3">
        <name>Cd(2+)</name>
        <dbReference type="ChEBI" id="CHEBI:48775"/>
    </cofactor>
    <text evidence="3">Binds 1 divalent cation per subunit. The enzyme is active with manganese, cobalt or cadmium ions.</text>
</comment>
<dbReference type="GO" id="GO:0008652">
    <property type="term" value="P:amino acid biosynthetic process"/>
    <property type="evidence" value="ECO:0007669"/>
    <property type="project" value="UniProtKB-KW"/>
</dbReference>
<evidence type="ECO:0000256" key="2">
    <source>
        <dbReference type="ARBA" id="ARBA00022679"/>
    </source>
</evidence>
<feature type="binding site" evidence="3">
    <location>
        <position position="86"/>
    </location>
    <ligand>
        <name>Mn(2+)</name>
        <dbReference type="ChEBI" id="CHEBI:29035"/>
    </ligand>
</feature>
<evidence type="ECO:0000313" key="6">
    <source>
        <dbReference type="EMBL" id="KOG55056.1"/>
    </source>
</evidence>
<keyword evidence="4" id="KW-0057">Aromatic amino acid biosynthesis</keyword>
<feature type="binding site" evidence="3">
    <location>
        <position position="360"/>
    </location>
    <ligand>
        <name>Mn(2+)</name>
        <dbReference type="ChEBI" id="CHEBI:29035"/>
    </ligand>
</feature>
<evidence type="ECO:0000256" key="1">
    <source>
        <dbReference type="ARBA" id="ARBA00008911"/>
    </source>
</evidence>
<keyword evidence="3" id="KW-0170">Cobalt</keyword>
<feature type="binding site" evidence="3">
    <location>
        <position position="255"/>
    </location>
    <ligand>
        <name>phosphoenolpyruvate</name>
        <dbReference type="ChEBI" id="CHEBI:58702"/>
    </ligand>
</feature>
<dbReference type="RefSeq" id="WP_053170318.1">
    <property type="nucleotide sequence ID" value="NZ_LGUV01000121.1"/>
</dbReference>
<feature type="binding site" evidence="3">
    <location>
        <position position="286"/>
    </location>
    <ligand>
        <name>phosphoenolpyruvate</name>
        <dbReference type="ChEBI" id="CHEBI:58702"/>
    </ligand>
</feature>
<accession>A0A0L8MX99</accession>
<feature type="binding site" evidence="3">
    <location>
        <begin position="232"/>
        <end position="233"/>
    </location>
    <ligand>
        <name>phosphoenolpyruvate</name>
        <dbReference type="ChEBI" id="CHEBI:58702"/>
    </ligand>
</feature>
<feature type="binding site" evidence="3">
    <location>
        <position position="388"/>
    </location>
    <ligand>
        <name>Mn(2+)</name>
        <dbReference type="ChEBI" id="CHEBI:29035"/>
    </ligand>
</feature>
<comment type="pathway">
    <text evidence="4">Metabolic intermediate biosynthesis; chorismate biosynthesis; chorismate from D-erythrose 4-phosphate and phosphoenolpyruvate: step 1/7.</text>
</comment>
<dbReference type="GO" id="GO:0009423">
    <property type="term" value="P:chorismate biosynthetic process"/>
    <property type="evidence" value="ECO:0007669"/>
    <property type="project" value="UniProtKB-UniPathway"/>
</dbReference>
<dbReference type="GO" id="GO:0009073">
    <property type="term" value="P:aromatic amino acid family biosynthetic process"/>
    <property type="evidence" value="ECO:0007669"/>
    <property type="project" value="UniProtKB-KW"/>
</dbReference>
<dbReference type="EMBL" id="LGUV01000121">
    <property type="protein sequence ID" value="KOG55056.1"/>
    <property type="molecule type" value="Genomic_DNA"/>
</dbReference>
<dbReference type="GO" id="GO:0003849">
    <property type="term" value="F:3-deoxy-7-phosphoheptulonate synthase activity"/>
    <property type="evidence" value="ECO:0007669"/>
    <property type="project" value="UniProtKB-EC"/>
</dbReference>
<organism evidence="6 7">
    <name type="scientific">Streptomyces virginiae</name>
    <name type="common">Streptomyces cinnamonensis</name>
    <dbReference type="NCBI Taxonomy" id="1961"/>
    <lineage>
        <taxon>Bacteria</taxon>
        <taxon>Bacillati</taxon>
        <taxon>Actinomycetota</taxon>
        <taxon>Actinomycetes</taxon>
        <taxon>Kitasatosporales</taxon>
        <taxon>Streptomycetaceae</taxon>
        <taxon>Streptomyces</taxon>
    </lineage>
</organism>
<dbReference type="InterPro" id="IPR002480">
    <property type="entry name" value="DAHP_synth_2"/>
</dbReference>
<evidence type="ECO:0000256" key="5">
    <source>
        <dbReference type="SAM" id="MobiDB-lite"/>
    </source>
</evidence>
<dbReference type="Pfam" id="PF01474">
    <property type="entry name" value="DAHP_synth_2"/>
    <property type="match status" value="2"/>
</dbReference>
<evidence type="ECO:0000256" key="3">
    <source>
        <dbReference type="PIRSR" id="PIRSR602480-1"/>
    </source>
</evidence>
<dbReference type="OrthoDB" id="9766852at2"/>
<dbReference type="InterPro" id="IPR013785">
    <property type="entry name" value="Aldolase_TIM"/>
</dbReference>
<dbReference type="Gene3D" id="3.20.20.70">
    <property type="entry name" value="Aldolase class I"/>
    <property type="match status" value="1"/>
</dbReference>
<proteinExistence type="inferred from homology"/>
<comment type="catalytic activity">
    <reaction evidence="4">
        <text>D-erythrose 4-phosphate + phosphoenolpyruvate + H2O = 7-phospho-2-dehydro-3-deoxy-D-arabino-heptonate + phosphate</text>
        <dbReference type="Rhea" id="RHEA:14717"/>
        <dbReference type="ChEBI" id="CHEBI:15377"/>
        <dbReference type="ChEBI" id="CHEBI:16897"/>
        <dbReference type="ChEBI" id="CHEBI:43474"/>
        <dbReference type="ChEBI" id="CHEBI:58394"/>
        <dbReference type="ChEBI" id="CHEBI:58702"/>
        <dbReference type="EC" id="2.5.1.54"/>
    </reaction>
</comment>
<evidence type="ECO:0000313" key="7">
    <source>
        <dbReference type="Proteomes" id="UP000037084"/>
    </source>
</evidence>